<keyword evidence="12" id="KW-0234">DNA repair</keyword>
<dbReference type="CDD" id="cd00056">
    <property type="entry name" value="ENDO3c"/>
    <property type="match status" value="1"/>
</dbReference>
<dbReference type="GO" id="GO:0032357">
    <property type="term" value="F:oxidized purine DNA binding"/>
    <property type="evidence" value="ECO:0007669"/>
    <property type="project" value="TreeGrafter"/>
</dbReference>
<dbReference type="InterPro" id="IPR000086">
    <property type="entry name" value="NUDIX_hydrolase_dom"/>
</dbReference>
<evidence type="ECO:0000256" key="4">
    <source>
        <dbReference type="ARBA" id="ARBA00012045"/>
    </source>
</evidence>
<keyword evidence="6" id="KW-0004">4Fe-4S</keyword>
<dbReference type="Pfam" id="PF00633">
    <property type="entry name" value="HHH"/>
    <property type="match status" value="1"/>
</dbReference>
<dbReference type="GO" id="GO:0046872">
    <property type="term" value="F:metal ion binding"/>
    <property type="evidence" value="ECO:0007669"/>
    <property type="project" value="UniProtKB-KW"/>
</dbReference>
<dbReference type="AlphaFoldDB" id="K9P9W3"/>
<comment type="cofactor">
    <cofactor evidence="15">
        <name>Mg(2+)</name>
        <dbReference type="ChEBI" id="CHEBI:18420"/>
    </cofactor>
</comment>
<dbReference type="GO" id="GO:0006284">
    <property type="term" value="P:base-excision repair"/>
    <property type="evidence" value="ECO:0007669"/>
    <property type="project" value="InterPro"/>
</dbReference>
<dbReference type="InterPro" id="IPR003651">
    <property type="entry name" value="Endonuclease3_FeS-loop_motif"/>
</dbReference>
<dbReference type="GO" id="GO:0000701">
    <property type="term" value="F:purine-specific mismatch base pair DNA N-glycosylase activity"/>
    <property type="evidence" value="ECO:0007669"/>
    <property type="project" value="UniProtKB-EC"/>
</dbReference>
<evidence type="ECO:0000256" key="11">
    <source>
        <dbReference type="ARBA" id="ARBA00023014"/>
    </source>
</evidence>
<gene>
    <name evidence="17" type="ordered locus">Cyagr_2231</name>
</gene>
<dbReference type="SMART" id="SM00525">
    <property type="entry name" value="FES"/>
    <property type="match status" value="1"/>
</dbReference>
<dbReference type="PANTHER" id="PTHR42944">
    <property type="entry name" value="ADENINE DNA GLYCOSYLASE"/>
    <property type="match status" value="1"/>
</dbReference>
<dbReference type="SMART" id="SM00478">
    <property type="entry name" value="ENDO3c"/>
    <property type="match status" value="1"/>
</dbReference>
<feature type="binding site" evidence="15">
    <location>
        <position position="296"/>
    </location>
    <ligand>
        <name>Mg(2+)</name>
        <dbReference type="ChEBI" id="CHEBI:18420"/>
    </ligand>
</feature>
<dbReference type="HOGENOM" id="CLU_012862_0_3_3"/>
<dbReference type="Gene3D" id="3.90.79.10">
    <property type="entry name" value="Nucleoside Triphosphate Pyrophosphohydrolase"/>
    <property type="match status" value="1"/>
</dbReference>
<dbReference type="CDD" id="cd03425">
    <property type="entry name" value="NUDIX_MutT_NudA_like"/>
    <property type="match status" value="1"/>
</dbReference>
<dbReference type="Gene3D" id="1.10.340.30">
    <property type="entry name" value="Hypothetical protein, domain 2"/>
    <property type="match status" value="1"/>
</dbReference>
<evidence type="ECO:0000256" key="7">
    <source>
        <dbReference type="ARBA" id="ARBA00022723"/>
    </source>
</evidence>
<dbReference type="Pfam" id="PF14815">
    <property type="entry name" value="NUDIX_4"/>
    <property type="match status" value="1"/>
</dbReference>
<dbReference type="RefSeq" id="WP_015109786.1">
    <property type="nucleotide sequence ID" value="NC_019675.1"/>
</dbReference>
<dbReference type="InterPro" id="IPR029119">
    <property type="entry name" value="MutY_C"/>
</dbReference>
<feature type="binding site" evidence="14">
    <location>
        <position position="378"/>
    </location>
    <ligand>
        <name>8-oxo-dGTP</name>
        <dbReference type="ChEBI" id="CHEBI:77896"/>
    </ligand>
</feature>
<evidence type="ECO:0000256" key="5">
    <source>
        <dbReference type="ARBA" id="ARBA00022023"/>
    </source>
</evidence>
<feature type="domain" description="Nudix hydrolase" evidence="16">
    <location>
        <begin position="260"/>
        <end position="389"/>
    </location>
</feature>
<proteinExistence type="inferred from homology"/>
<evidence type="ECO:0000256" key="12">
    <source>
        <dbReference type="ARBA" id="ARBA00023204"/>
    </source>
</evidence>
<comment type="cofactor">
    <cofactor evidence="2">
        <name>[4Fe-4S] cluster</name>
        <dbReference type="ChEBI" id="CHEBI:49883"/>
    </cofactor>
</comment>
<reference evidence="18" key="1">
    <citation type="journal article" date="2013" name="Proc. Natl. Acad. Sci. U.S.A.">
        <title>Improving the coverage of the cyanobacterial phylum using diversity-driven genome sequencing.</title>
        <authorList>
            <person name="Shih P.M."/>
            <person name="Wu D."/>
            <person name="Latifi A."/>
            <person name="Axen S.D."/>
            <person name="Fewer D.P."/>
            <person name="Talla E."/>
            <person name="Calteau A."/>
            <person name="Cai F."/>
            <person name="Tandeau de Marsac N."/>
            <person name="Rippka R."/>
            <person name="Herdman M."/>
            <person name="Sivonen K."/>
            <person name="Coursin T."/>
            <person name="Laurent T."/>
            <person name="Goodwin L."/>
            <person name="Nolan M."/>
            <person name="Davenport K.W."/>
            <person name="Han C.S."/>
            <person name="Rubin E.M."/>
            <person name="Eisen J.A."/>
            <person name="Woyke T."/>
            <person name="Gugger M."/>
            <person name="Kerfeld C.A."/>
        </authorList>
    </citation>
    <scope>NUCLEOTIDE SEQUENCE [LARGE SCALE GENOMIC DNA]</scope>
    <source>
        <strain evidence="18">ATCC 27147 / PCC 6307</strain>
    </source>
</reference>
<comment type="catalytic activity">
    <reaction evidence="1">
        <text>Hydrolyzes free adenine bases from 7,8-dihydro-8-oxoguanine:adenine mismatched double-stranded DNA, leaving an apurinic site.</text>
        <dbReference type="EC" id="3.2.2.31"/>
    </reaction>
</comment>
<evidence type="ECO:0000256" key="6">
    <source>
        <dbReference type="ARBA" id="ARBA00022485"/>
    </source>
</evidence>
<keyword evidence="9" id="KW-0378">Hydrolase</keyword>
<dbReference type="eggNOG" id="COG0494">
    <property type="taxonomic scope" value="Bacteria"/>
</dbReference>
<evidence type="ECO:0000313" key="18">
    <source>
        <dbReference type="Proteomes" id="UP000010388"/>
    </source>
</evidence>
<dbReference type="PROSITE" id="PS51462">
    <property type="entry name" value="NUDIX"/>
    <property type="match status" value="1"/>
</dbReference>
<evidence type="ECO:0000256" key="10">
    <source>
        <dbReference type="ARBA" id="ARBA00023004"/>
    </source>
</evidence>
<dbReference type="PRINTS" id="PR00502">
    <property type="entry name" value="NUDIXFAMILY"/>
</dbReference>
<evidence type="ECO:0000256" key="2">
    <source>
        <dbReference type="ARBA" id="ARBA00001966"/>
    </source>
</evidence>
<dbReference type="GO" id="GO:0008413">
    <property type="term" value="F:8-oxo-7,8-dihydroguanosine triphosphate pyrophosphatase activity"/>
    <property type="evidence" value="ECO:0007669"/>
    <property type="project" value="InterPro"/>
</dbReference>
<feature type="binding site" evidence="15">
    <location>
        <position position="316"/>
    </location>
    <ligand>
        <name>Mg(2+)</name>
        <dbReference type="ChEBI" id="CHEBI:18420"/>
    </ligand>
</feature>
<feature type="binding site" evidence="14">
    <location>
        <begin position="293"/>
        <end position="296"/>
    </location>
    <ligand>
        <name>8-oxo-dGTP</name>
        <dbReference type="ChEBI" id="CHEBI:77896"/>
    </ligand>
</feature>
<evidence type="ECO:0000256" key="13">
    <source>
        <dbReference type="ARBA" id="ARBA00023295"/>
    </source>
</evidence>
<keyword evidence="7 15" id="KW-0479">Metal-binding</keyword>
<evidence type="ECO:0000256" key="9">
    <source>
        <dbReference type="ARBA" id="ARBA00022801"/>
    </source>
</evidence>
<dbReference type="Pfam" id="PF10576">
    <property type="entry name" value="EndIII_4Fe-2S"/>
    <property type="match status" value="1"/>
</dbReference>
<dbReference type="KEGG" id="cgc:Cyagr_2231"/>
<keyword evidence="15" id="KW-0460">Magnesium</keyword>
<name>K9P9W3_CYAGP</name>
<feature type="binding site" evidence="14">
    <location>
        <position position="282"/>
    </location>
    <ligand>
        <name>8-oxo-dGTP</name>
        <dbReference type="ChEBI" id="CHEBI:77896"/>
    </ligand>
</feature>
<dbReference type="NCBIfam" id="TIGR00586">
    <property type="entry name" value="mutt"/>
    <property type="match status" value="1"/>
</dbReference>
<dbReference type="GO" id="GO:0051539">
    <property type="term" value="F:4 iron, 4 sulfur cluster binding"/>
    <property type="evidence" value="ECO:0007669"/>
    <property type="project" value="UniProtKB-KW"/>
</dbReference>
<dbReference type="GO" id="GO:0006298">
    <property type="term" value="P:mismatch repair"/>
    <property type="evidence" value="ECO:0007669"/>
    <property type="project" value="TreeGrafter"/>
</dbReference>
<dbReference type="Gene3D" id="1.10.1670.10">
    <property type="entry name" value="Helix-hairpin-Helix base-excision DNA repair enzymes (C-terminal)"/>
    <property type="match status" value="1"/>
</dbReference>
<dbReference type="SUPFAM" id="SSF55811">
    <property type="entry name" value="Nudix"/>
    <property type="match status" value="1"/>
</dbReference>
<keyword evidence="11" id="KW-0411">Iron-sulfur</keyword>
<dbReference type="Pfam" id="PF00730">
    <property type="entry name" value="HhH-GPD"/>
    <property type="match status" value="1"/>
</dbReference>
<comment type="similarity">
    <text evidence="3">Belongs to the Nth/MutY family.</text>
</comment>
<evidence type="ECO:0000313" key="17">
    <source>
        <dbReference type="EMBL" id="AFY29344.1"/>
    </source>
</evidence>
<evidence type="ECO:0000256" key="8">
    <source>
        <dbReference type="ARBA" id="ARBA00022763"/>
    </source>
</evidence>
<evidence type="ECO:0000256" key="3">
    <source>
        <dbReference type="ARBA" id="ARBA00008343"/>
    </source>
</evidence>
<dbReference type="STRING" id="292564.Cyagr_2231"/>
<evidence type="ECO:0000256" key="14">
    <source>
        <dbReference type="PIRSR" id="PIRSR603561-1"/>
    </source>
</evidence>
<keyword evidence="8" id="KW-0227">DNA damage</keyword>
<protein>
    <recommendedName>
        <fullName evidence="5">Adenine DNA glycosylase</fullName>
        <ecNumber evidence="4">3.2.2.31</ecNumber>
    </recommendedName>
</protein>
<dbReference type="PANTHER" id="PTHR42944:SF1">
    <property type="entry name" value="ADENINE DNA GLYCOSYLASE"/>
    <property type="match status" value="1"/>
</dbReference>
<dbReference type="InterPro" id="IPR000445">
    <property type="entry name" value="HhH_motif"/>
</dbReference>
<dbReference type="InterPro" id="IPR003561">
    <property type="entry name" value="Mutator_MutT"/>
</dbReference>
<evidence type="ECO:0000259" key="16">
    <source>
        <dbReference type="PROSITE" id="PS51462"/>
    </source>
</evidence>
<dbReference type="InterPro" id="IPR044298">
    <property type="entry name" value="MIG/MutY"/>
</dbReference>
<dbReference type="GO" id="GO:0034039">
    <property type="term" value="F:8-oxo-7,8-dihydroguanine DNA N-glycosylase activity"/>
    <property type="evidence" value="ECO:0007669"/>
    <property type="project" value="TreeGrafter"/>
</dbReference>
<evidence type="ECO:0000256" key="1">
    <source>
        <dbReference type="ARBA" id="ARBA00000843"/>
    </source>
</evidence>
<dbReference type="InterPro" id="IPR015797">
    <property type="entry name" value="NUDIX_hydrolase-like_dom_sf"/>
</dbReference>
<accession>K9P9W3</accession>
<keyword evidence="13" id="KW-0326">Glycosidase</keyword>
<dbReference type="EC" id="3.2.2.31" evidence="4"/>
<dbReference type="Proteomes" id="UP000010388">
    <property type="component" value="Chromosome"/>
</dbReference>
<dbReference type="PATRIC" id="fig|292564.3.peg.2119"/>
<dbReference type="InterPro" id="IPR020476">
    <property type="entry name" value="Nudix_hydrolase"/>
</dbReference>
<dbReference type="InterPro" id="IPR003265">
    <property type="entry name" value="HhH-GPD_domain"/>
</dbReference>
<dbReference type="eggNOG" id="COG1194">
    <property type="taxonomic scope" value="Bacteria"/>
</dbReference>
<dbReference type="SUPFAM" id="SSF48150">
    <property type="entry name" value="DNA-glycosylase"/>
    <property type="match status" value="1"/>
</dbReference>
<dbReference type="EMBL" id="CP003495">
    <property type="protein sequence ID" value="AFY29344.1"/>
    <property type="molecule type" value="Genomic_DNA"/>
</dbReference>
<dbReference type="InterPro" id="IPR011257">
    <property type="entry name" value="DNA_glycosylase"/>
</dbReference>
<sequence length="392" mass="43264">MADRLHLPPDDGSSLQVRVAELRRHLLDWWERDGRHHIPWKLHRDGSRPGPGEPLAAYGIWVAEVMLQQTQLAVVLPYWHRWMAAFPALAALAAASEHDVLMLWQGLGYYARARRLHAGARHLVAGAQLSSAGDGDPWPRTLEGWMALPGIGRSTAGSILSSAFDRPFAILDGNAQRVLARLVAHPVPPKRELAGFWRLSETLLDPQRPRAFNQALMDLGAGVCTPRQPACGTCPWQPHCAAYAAGDPGRFPVKDTPPPVPFQVIGVGVVRNEQGQVLIDQRLPEGLLGGLWEFPGGKQEPGEAIEATIRRELREELAIEVTVGEELITLEHAYSHKRLRFVVHLCRWRSGEPQPLASQQVRWVAPEQLSSYPFPAANARIIAALQARIAAG</sequence>
<organism evidence="17 18">
    <name type="scientific">Cyanobium gracile (strain ATCC 27147 / PCC 6307)</name>
    <dbReference type="NCBI Taxonomy" id="292564"/>
    <lineage>
        <taxon>Bacteria</taxon>
        <taxon>Bacillati</taxon>
        <taxon>Cyanobacteriota</taxon>
        <taxon>Cyanophyceae</taxon>
        <taxon>Synechococcales</taxon>
        <taxon>Prochlorococcaceae</taxon>
        <taxon>Cyanobium</taxon>
    </lineage>
</organism>
<dbReference type="InterPro" id="IPR023170">
    <property type="entry name" value="HhH_base_excis_C"/>
</dbReference>
<evidence type="ECO:0000256" key="15">
    <source>
        <dbReference type="PIRSR" id="PIRSR603561-2"/>
    </source>
</evidence>
<keyword evidence="10" id="KW-0408">Iron</keyword>
<dbReference type="GO" id="GO:0035485">
    <property type="term" value="F:adenine/guanine mispair binding"/>
    <property type="evidence" value="ECO:0007669"/>
    <property type="project" value="TreeGrafter"/>
</dbReference>